<sequence>HYTVLGVPTSATQKEIKSAFYKQSMQWHPDRNQGSDEAHKKFLKINEAYSVLGTEQSRTAYD</sequence>
<dbReference type="PRINTS" id="PR00625">
    <property type="entry name" value="JDOMAIN"/>
</dbReference>
<dbReference type="OrthoDB" id="445556at2759"/>
<dbReference type="SMART" id="SM00271">
    <property type="entry name" value="DnaJ"/>
    <property type="match status" value="1"/>
</dbReference>
<dbReference type="GeneID" id="63800926"/>
<dbReference type="RefSeq" id="XP_040744116.1">
    <property type="nucleotide sequence ID" value="XM_040884278.1"/>
</dbReference>
<dbReference type="InterPro" id="IPR053025">
    <property type="entry name" value="Mito_ATP_Synthase-Asso"/>
</dbReference>
<feature type="domain" description="J" evidence="1">
    <location>
        <begin position="1"/>
        <end position="62"/>
    </location>
</feature>
<dbReference type="AlphaFoldDB" id="A0A1Y1WAG6"/>
<gene>
    <name evidence="2" type="ORF">DL89DRAFT_215097</name>
</gene>
<dbReference type="Gene3D" id="1.10.287.110">
    <property type="entry name" value="DnaJ domain"/>
    <property type="match status" value="1"/>
</dbReference>
<dbReference type="InterPro" id="IPR001623">
    <property type="entry name" value="DnaJ_domain"/>
</dbReference>
<dbReference type="Pfam" id="PF00226">
    <property type="entry name" value="DnaJ"/>
    <property type="match status" value="1"/>
</dbReference>
<organism evidence="2 3">
    <name type="scientific">Linderina pennispora</name>
    <dbReference type="NCBI Taxonomy" id="61395"/>
    <lineage>
        <taxon>Eukaryota</taxon>
        <taxon>Fungi</taxon>
        <taxon>Fungi incertae sedis</taxon>
        <taxon>Zoopagomycota</taxon>
        <taxon>Kickxellomycotina</taxon>
        <taxon>Kickxellomycetes</taxon>
        <taxon>Kickxellales</taxon>
        <taxon>Kickxellaceae</taxon>
        <taxon>Linderina</taxon>
    </lineage>
</organism>
<evidence type="ECO:0000259" key="1">
    <source>
        <dbReference type="PROSITE" id="PS50076"/>
    </source>
</evidence>
<comment type="caution">
    <text evidence="2">The sequence shown here is derived from an EMBL/GenBank/DDBJ whole genome shotgun (WGS) entry which is preliminary data.</text>
</comment>
<feature type="non-terminal residue" evidence="2">
    <location>
        <position position="62"/>
    </location>
</feature>
<accession>A0A1Y1WAG6</accession>
<dbReference type="Proteomes" id="UP000193922">
    <property type="component" value="Unassembled WGS sequence"/>
</dbReference>
<protein>
    <submittedName>
        <fullName evidence="2">Heat shock protein DnaJ</fullName>
    </submittedName>
</protein>
<dbReference type="PANTHER" id="PTHR44873:SF1">
    <property type="entry name" value="DNAJ HOMOLOG SUBFAMILY C MEMBER 30, MITOCHONDRIAL"/>
    <property type="match status" value="1"/>
</dbReference>
<keyword evidence="2" id="KW-0346">Stress response</keyword>
<dbReference type="PROSITE" id="PS50076">
    <property type="entry name" value="DNAJ_2"/>
    <property type="match status" value="1"/>
</dbReference>
<dbReference type="PANTHER" id="PTHR44873">
    <property type="entry name" value="DNAJ HOMOLOG SUBFAMILY C MEMBER 30, MITOCHONDRIAL"/>
    <property type="match status" value="1"/>
</dbReference>
<dbReference type="STRING" id="61395.A0A1Y1WAG6"/>
<proteinExistence type="predicted"/>
<dbReference type="SUPFAM" id="SSF46565">
    <property type="entry name" value="Chaperone J-domain"/>
    <property type="match status" value="1"/>
</dbReference>
<dbReference type="InterPro" id="IPR036869">
    <property type="entry name" value="J_dom_sf"/>
</dbReference>
<evidence type="ECO:0000313" key="3">
    <source>
        <dbReference type="Proteomes" id="UP000193922"/>
    </source>
</evidence>
<name>A0A1Y1WAG6_9FUNG</name>
<keyword evidence="3" id="KW-1185">Reference proteome</keyword>
<dbReference type="CDD" id="cd06257">
    <property type="entry name" value="DnaJ"/>
    <property type="match status" value="1"/>
</dbReference>
<evidence type="ECO:0000313" key="2">
    <source>
        <dbReference type="EMBL" id="ORX70537.1"/>
    </source>
</evidence>
<feature type="non-terminal residue" evidence="2">
    <location>
        <position position="1"/>
    </location>
</feature>
<dbReference type="EMBL" id="MCFD01000005">
    <property type="protein sequence ID" value="ORX70537.1"/>
    <property type="molecule type" value="Genomic_DNA"/>
</dbReference>
<reference evidence="2 3" key="1">
    <citation type="submission" date="2016-07" db="EMBL/GenBank/DDBJ databases">
        <title>Pervasive Adenine N6-methylation of Active Genes in Fungi.</title>
        <authorList>
            <consortium name="DOE Joint Genome Institute"/>
            <person name="Mondo S.J."/>
            <person name="Dannebaum R.O."/>
            <person name="Kuo R.C."/>
            <person name="Labutti K."/>
            <person name="Haridas S."/>
            <person name="Kuo A."/>
            <person name="Salamov A."/>
            <person name="Ahrendt S.R."/>
            <person name="Lipzen A."/>
            <person name="Sullivan W."/>
            <person name="Andreopoulos W.B."/>
            <person name="Clum A."/>
            <person name="Lindquist E."/>
            <person name="Daum C."/>
            <person name="Ramamoorthy G.K."/>
            <person name="Gryganskyi A."/>
            <person name="Culley D."/>
            <person name="Magnuson J.K."/>
            <person name="James T.Y."/>
            <person name="O'Malley M.A."/>
            <person name="Stajich J.E."/>
            <person name="Spatafora J.W."/>
            <person name="Visel A."/>
            <person name="Grigoriev I.V."/>
        </authorList>
    </citation>
    <scope>NUCLEOTIDE SEQUENCE [LARGE SCALE GENOMIC DNA]</scope>
    <source>
        <strain evidence="2 3">ATCC 12442</strain>
    </source>
</reference>